<accession>A0A495K446</accession>
<accession>A0A315SCZ1</accession>
<feature type="binding site" evidence="13">
    <location>
        <position position="123"/>
    </location>
    <ligand>
        <name>(2R)-3-phosphoglycerate</name>
        <dbReference type="ChEBI" id="CHEBI:58272"/>
    </ligand>
</feature>
<dbReference type="PANTHER" id="PTHR11406:SF23">
    <property type="entry name" value="PHOSPHOGLYCERATE KINASE 1, CHLOROPLASTIC-RELATED"/>
    <property type="match status" value="1"/>
</dbReference>
<dbReference type="PRINTS" id="PR00477">
    <property type="entry name" value="PHGLYCKINASE"/>
</dbReference>
<dbReference type="GO" id="GO:0005524">
    <property type="term" value="F:ATP binding"/>
    <property type="evidence" value="ECO:0007669"/>
    <property type="project" value="UniProtKB-KW"/>
</dbReference>
<dbReference type="RefSeq" id="WP_030163118.1">
    <property type="nucleotide sequence ID" value="NZ_CBCRXS010000002.1"/>
</dbReference>
<dbReference type="UniPathway" id="UPA00109">
    <property type="reaction ID" value="UER00185"/>
</dbReference>
<evidence type="ECO:0000313" key="16">
    <source>
        <dbReference type="EMBL" id="RKR95595.1"/>
    </source>
</evidence>
<evidence type="ECO:0000313" key="17">
    <source>
        <dbReference type="Proteomes" id="UP000274762"/>
    </source>
</evidence>
<protein>
    <recommendedName>
        <fullName evidence="6 12">Phosphoglycerate kinase</fullName>
        <ecNumber evidence="5 12">2.7.2.3</ecNumber>
    </recommendedName>
</protein>
<keyword evidence="9 12" id="KW-0418">Kinase</keyword>
<dbReference type="EMBL" id="RBKV01000001">
    <property type="protein sequence ID" value="RKR95595.1"/>
    <property type="molecule type" value="Genomic_DNA"/>
</dbReference>
<comment type="similarity">
    <text evidence="3 12 15">Belongs to the phosphoglycerate kinase family.</text>
</comment>
<evidence type="ECO:0000256" key="2">
    <source>
        <dbReference type="ARBA" id="ARBA00004838"/>
    </source>
</evidence>
<dbReference type="InterPro" id="IPR001576">
    <property type="entry name" value="Phosphoglycerate_kinase"/>
</dbReference>
<sequence>MTTSVPTLADLLETGVEGRTVLVRSDLNVPLDGGKITDAGRIVASAPTIKALSDAGAKVIVTAHLGRPKGAPDPAFSLAPVAERLGTELGRNVQLAGDVVGGDALARSEGLTDGDVLLVENVRFDPRETSKDAAEREKLAKALVELTGDEGAFVSDGFGVVHREQASVYDVAKLLPHYAGGLVAAEVEVLAKLTTDTARPYAVVLGGSKVSDKIGVIEALAPKVDTLVIGGGMAFTFLAARGLSVGSSLLQEDQIEVCKSLLERFGDVIHLPVDVVVADKFAADAEAKTVSAEEIPDGWMGLDIGPESVKRFAAVLHEAKTVFWNGPAGVFEFEKFAAGTKGLAQAIIEATSGGAFSVVGGGDSAAAVRTLGLPEDGFSHISTGGGASLEYLEGKELPGLKVLEN</sequence>
<dbReference type="AlphaFoldDB" id="A0A315SCZ1"/>
<dbReference type="HAMAP" id="MF_00145">
    <property type="entry name" value="Phosphoglyc_kinase"/>
    <property type="match status" value="1"/>
</dbReference>
<comment type="subcellular location">
    <subcellularLocation>
        <location evidence="12">Cytoplasm</location>
    </subcellularLocation>
</comment>
<evidence type="ECO:0000256" key="14">
    <source>
        <dbReference type="PIRSR" id="PIRSR000724-2"/>
    </source>
</evidence>
<comment type="pathway">
    <text evidence="2 12">Carbohydrate degradation; glycolysis; pyruvate from D-glyceraldehyde 3-phosphate: step 2/5.</text>
</comment>
<name>A0A315SCZ1_WILMA</name>
<evidence type="ECO:0000256" key="15">
    <source>
        <dbReference type="RuleBase" id="RU000532"/>
    </source>
</evidence>
<feature type="binding site" evidence="12">
    <location>
        <position position="123"/>
    </location>
    <ligand>
        <name>substrate</name>
    </ligand>
</feature>
<evidence type="ECO:0000256" key="12">
    <source>
        <dbReference type="HAMAP-Rule" id="MF_00145"/>
    </source>
</evidence>
<evidence type="ECO:0000256" key="6">
    <source>
        <dbReference type="ARBA" id="ARBA00016471"/>
    </source>
</evidence>
<feature type="binding site" evidence="13">
    <location>
        <position position="163"/>
    </location>
    <ligand>
        <name>(2R)-3-phosphoglycerate</name>
        <dbReference type="ChEBI" id="CHEBI:58272"/>
    </ligand>
</feature>
<feature type="binding site" evidence="12 14">
    <location>
        <begin position="361"/>
        <end position="364"/>
    </location>
    <ligand>
        <name>ATP</name>
        <dbReference type="ChEBI" id="CHEBI:30616"/>
    </ligand>
</feature>
<comment type="subunit">
    <text evidence="4 12">Monomer.</text>
</comment>
<feature type="binding site" evidence="12">
    <location>
        <position position="301"/>
    </location>
    <ligand>
        <name>ATP</name>
        <dbReference type="ChEBI" id="CHEBI:30616"/>
    </ligand>
</feature>
<dbReference type="FunFam" id="3.40.50.1260:FF:000003">
    <property type="entry name" value="Phosphoglycerate kinase"/>
    <property type="match status" value="1"/>
</dbReference>
<evidence type="ECO:0000256" key="11">
    <source>
        <dbReference type="ARBA" id="ARBA00023152"/>
    </source>
</evidence>
<dbReference type="Proteomes" id="UP000274762">
    <property type="component" value="Unassembled WGS sequence"/>
</dbReference>
<dbReference type="EC" id="2.7.2.3" evidence="5 12"/>
<evidence type="ECO:0000256" key="4">
    <source>
        <dbReference type="ARBA" id="ARBA00011245"/>
    </source>
</evidence>
<dbReference type="Gene3D" id="3.40.50.1260">
    <property type="entry name" value="Phosphoglycerate kinase, N-terminal domain"/>
    <property type="match status" value="2"/>
</dbReference>
<dbReference type="InterPro" id="IPR015824">
    <property type="entry name" value="Phosphoglycerate_kinase_N"/>
</dbReference>
<feature type="binding site" evidence="12 14">
    <location>
        <position position="213"/>
    </location>
    <ligand>
        <name>ATP</name>
        <dbReference type="ChEBI" id="CHEBI:30616"/>
    </ligand>
</feature>
<gene>
    <name evidence="12" type="primary">pgk</name>
    <name evidence="16" type="ORF">DFJ75_2417</name>
</gene>
<organism evidence="16 17">
    <name type="scientific">Williamsia marianensis</name>
    <dbReference type="NCBI Taxonomy" id="85044"/>
    <lineage>
        <taxon>Bacteria</taxon>
        <taxon>Bacillati</taxon>
        <taxon>Actinomycetota</taxon>
        <taxon>Actinomycetes</taxon>
        <taxon>Mycobacteriales</taxon>
        <taxon>Nocardiaceae</taxon>
        <taxon>Williamsia</taxon>
    </lineage>
</organism>
<evidence type="ECO:0000256" key="8">
    <source>
        <dbReference type="ARBA" id="ARBA00022741"/>
    </source>
</evidence>
<comment type="catalytic activity">
    <reaction evidence="1 12 15">
        <text>(2R)-3-phosphoglycerate + ATP = (2R)-3-phospho-glyceroyl phosphate + ADP</text>
        <dbReference type="Rhea" id="RHEA:14801"/>
        <dbReference type="ChEBI" id="CHEBI:30616"/>
        <dbReference type="ChEBI" id="CHEBI:57604"/>
        <dbReference type="ChEBI" id="CHEBI:58272"/>
        <dbReference type="ChEBI" id="CHEBI:456216"/>
        <dbReference type="EC" id="2.7.2.3"/>
    </reaction>
</comment>
<feature type="binding site" evidence="12 13">
    <location>
        <begin position="64"/>
        <end position="67"/>
    </location>
    <ligand>
        <name>substrate</name>
    </ligand>
</feature>
<keyword evidence="8 12" id="KW-0547">Nucleotide-binding</keyword>
<evidence type="ECO:0000256" key="7">
    <source>
        <dbReference type="ARBA" id="ARBA00022679"/>
    </source>
</evidence>
<dbReference type="GO" id="GO:0043531">
    <property type="term" value="F:ADP binding"/>
    <property type="evidence" value="ECO:0007669"/>
    <property type="project" value="TreeGrafter"/>
</dbReference>
<evidence type="ECO:0000256" key="1">
    <source>
        <dbReference type="ARBA" id="ARBA00000642"/>
    </source>
</evidence>
<dbReference type="PANTHER" id="PTHR11406">
    <property type="entry name" value="PHOSPHOGLYCERATE KINASE"/>
    <property type="match status" value="1"/>
</dbReference>
<evidence type="ECO:0000256" key="13">
    <source>
        <dbReference type="PIRSR" id="PIRSR000724-1"/>
    </source>
</evidence>
<dbReference type="GO" id="GO:0005829">
    <property type="term" value="C:cytosol"/>
    <property type="evidence" value="ECO:0007669"/>
    <property type="project" value="TreeGrafter"/>
</dbReference>
<dbReference type="GO" id="GO:0006094">
    <property type="term" value="P:gluconeogenesis"/>
    <property type="evidence" value="ECO:0007669"/>
    <property type="project" value="TreeGrafter"/>
</dbReference>
<dbReference type="CDD" id="cd00318">
    <property type="entry name" value="Phosphoglycerate_kinase"/>
    <property type="match status" value="1"/>
</dbReference>
<proteinExistence type="inferred from homology"/>
<feature type="binding site" evidence="12">
    <location>
        <position position="163"/>
    </location>
    <ligand>
        <name>substrate</name>
    </ligand>
</feature>
<dbReference type="FunFam" id="3.40.50.1260:FF:000006">
    <property type="entry name" value="Phosphoglycerate kinase"/>
    <property type="match status" value="1"/>
</dbReference>
<keyword evidence="11 12" id="KW-0324">Glycolysis</keyword>
<evidence type="ECO:0000256" key="10">
    <source>
        <dbReference type="ARBA" id="ARBA00022840"/>
    </source>
</evidence>
<evidence type="ECO:0000256" key="9">
    <source>
        <dbReference type="ARBA" id="ARBA00022777"/>
    </source>
</evidence>
<dbReference type="PIRSF" id="PIRSF000724">
    <property type="entry name" value="Pgk"/>
    <property type="match status" value="1"/>
</dbReference>
<feature type="binding site" evidence="12 14">
    <location>
        <position position="332"/>
    </location>
    <ligand>
        <name>ATP</name>
        <dbReference type="ChEBI" id="CHEBI:30616"/>
    </ligand>
</feature>
<dbReference type="InterPro" id="IPR036043">
    <property type="entry name" value="Phosphoglycerate_kinase_sf"/>
</dbReference>
<evidence type="ECO:0000256" key="3">
    <source>
        <dbReference type="ARBA" id="ARBA00008982"/>
    </source>
</evidence>
<reference evidence="16 17" key="1">
    <citation type="submission" date="2018-10" db="EMBL/GenBank/DDBJ databases">
        <title>Sequencing the genomes of 1000 actinobacteria strains.</title>
        <authorList>
            <person name="Klenk H.-P."/>
        </authorList>
    </citation>
    <scope>NUCLEOTIDE SEQUENCE [LARGE SCALE GENOMIC DNA]</scope>
    <source>
        <strain evidence="16 17">DSM 44343</strain>
    </source>
</reference>
<keyword evidence="12" id="KW-0963">Cytoplasm</keyword>
<dbReference type="GO" id="GO:0004618">
    <property type="term" value="F:phosphoglycerate kinase activity"/>
    <property type="evidence" value="ECO:0007669"/>
    <property type="project" value="UniProtKB-UniRule"/>
</dbReference>
<dbReference type="Pfam" id="PF00162">
    <property type="entry name" value="PGK"/>
    <property type="match status" value="1"/>
</dbReference>
<feature type="binding site" evidence="12">
    <location>
        <position position="41"/>
    </location>
    <ligand>
        <name>substrate</name>
    </ligand>
</feature>
<dbReference type="InterPro" id="IPR015911">
    <property type="entry name" value="Phosphoglycerate_kinase_CS"/>
</dbReference>
<feature type="binding site" evidence="13">
    <location>
        <position position="41"/>
    </location>
    <ligand>
        <name>(2R)-3-phosphoglycerate</name>
        <dbReference type="ChEBI" id="CHEBI:58272"/>
    </ligand>
</feature>
<keyword evidence="7 12" id="KW-0808">Transferase</keyword>
<evidence type="ECO:0000256" key="5">
    <source>
        <dbReference type="ARBA" id="ARBA00013061"/>
    </source>
</evidence>
<dbReference type="GO" id="GO:0006096">
    <property type="term" value="P:glycolytic process"/>
    <property type="evidence" value="ECO:0007669"/>
    <property type="project" value="UniProtKB-UniRule"/>
</dbReference>
<keyword evidence="10 12" id="KW-0067">ATP-binding</keyword>
<comment type="caution">
    <text evidence="16">The sequence shown here is derived from an EMBL/GenBank/DDBJ whole genome shotgun (WGS) entry which is preliminary data.</text>
</comment>
<dbReference type="PROSITE" id="PS00111">
    <property type="entry name" value="PGLYCERATE_KINASE"/>
    <property type="match status" value="1"/>
</dbReference>
<dbReference type="SUPFAM" id="SSF53748">
    <property type="entry name" value="Phosphoglycerate kinase"/>
    <property type="match status" value="1"/>
</dbReference>
<feature type="binding site" evidence="12 13">
    <location>
        <begin position="26"/>
        <end position="28"/>
    </location>
    <ligand>
        <name>substrate</name>
    </ligand>
</feature>